<dbReference type="GO" id="GO:0005634">
    <property type="term" value="C:nucleus"/>
    <property type="evidence" value="ECO:0007669"/>
    <property type="project" value="UniProtKB-SubCell"/>
</dbReference>
<dbReference type="SMART" id="SM00504">
    <property type="entry name" value="Ubox"/>
    <property type="match status" value="1"/>
</dbReference>
<dbReference type="SMART" id="SM00249">
    <property type="entry name" value="PHD"/>
    <property type="match status" value="1"/>
</dbReference>
<evidence type="ECO:0000259" key="15">
    <source>
        <dbReference type="PROSITE" id="PS50089"/>
    </source>
</evidence>
<feature type="region of interest" description="Disordered" evidence="13">
    <location>
        <begin position="118"/>
        <end position="194"/>
    </location>
</feature>
<evidence type="ECO:0000256" key="7">
    <source>
        <dbReference type="ARBA" id="ARBA00022786"/>
    </source>
</evidence>
<name>A0A9W8B566_9FUNG</name>
<keyword evidence="10 12" id="KW-0539">Nucleus</keyword>
<evidence type="ECO:0000313" key="18">
    <source>
        <dbReference type="Proteomes" id="UP001151582"/>
    </source>
</evidence>
<comment type="pathway">
    <text evidence="2">Protein modification; protein ubiquitination.</text>
</comment>
<evidence type="ECO:0000256" key="1">
    <source>
        <dbReference type="ARBA" id="ARBA00000900"/>
    </source>
</evidence>
<dbReference type="Proteomes" id="UP001151582">
    <property type="component" value="Unassembled WGS sequence"/>
</dbReference>
<evidence type="ECO:0000256" key="4">
    <source>
        <dbReference type="ARBA" id="ARBA00022679"/>
    </source>
</evidence>
<dbReference type="SUPFAM" id="SSF57903">
    <property type="entry name" value="FYVE/PHD zinc finger"/>
    <property type="match status" value="1"/>
</dbReference>
<dbReference type="InterPro" id="IPR003105">
    <property type="entry name" value="SRA_YDG"/>
</dbReference>
<dbReference type="EC" id="2.3.2.27" evidence="3"/>
<dbReference type="InterPro" id="IPR013083">
    <property type="entry name" value="Znf_RING/FYVE/PHD"/>
</dbReference>
<dbReference type="Pfam" id="PF02182">
    <property type="entry name" value="SAD_SRA"/>
    <property type="match status" value="1"/>
</dbReference>
<evidence type="ECO:0000256" key="8">
    <source>
        <dbReference type="ARBA" id="ARBA00022833"/>
    </source>
</evidence>
<keyword evidence="7" id="KW-0833">Ubl conjugation pathway</keyword>
<keyword evidence="5" id="KW-0479">Metal-binding</keyword>
<evidence type="ECO:0000256" key="3">
    <source>
        <dbReference type="ARBA" id="ARBA00012483"/>
    </source>
</evidence>
<dbReference type="AlphaFoldDB" id="A0A9W8B566"/>
<dbReference type="PANTHER" id="PTHR14140:SF45">
    <property type="entry name" value="RING-TYPE E3 UBIQUITIN TRANSFERASE"/>
    <property type="match status" value="1"/>
</dbReference>
<evidence type="ECO:0000259" key="14">
    <source>
        <dbReference type="PROSITE" id="PS50016"/>
    </source>
</evidence>
<dbReference type="SUPFAM" id="SSF57850">
    <property type="entry name" value="RING/U-box"/>
    <property type="match status" value="1"/>
</dbReference>
<evidence type="ECO:0000256" key="13">
    <source>
        <dbReference type="SAM" id="MobiDB-lite"/>
    </source>
</evidence>
<dbReference type="OrthoDB" id="2270193at2759"/>
<keyword evidence="18" id="KW-1185">Reference proteome</keyword>
<proteinExistence type="predicted"/>
<dbReference type="GO" id="GO:0003677">
    <property type="term" value="F:DNA binding"/>
    <property type="evidence" value="ECO:0007669"/>
    <property type="project" value="UniProtKB-KW"/>
</dbReference>
<keyword evidence="4" id="KW-0808">Transferase</keyword>
<dbReference type="Gene3D" id="3.30.40.10">
    <property type="entry name" value="Zinc/RING finger domain, C3HC4 (zinc finger)"/>
    <property type="match status" value="1"/>
</dbReference>
<evidence type="ECO:0000256" key="11">
    <source>
        <dbReference type="PROSITE-ProRule" id="PRU00175"/>
    </source>
</evidence>
<dbReference type="SMART" id="SM00184">
    <property type="entry name" value="RING"/>
    <property type="match status" value="2"/>
</dbReference>
<comment type="subcellular location">
    <subcellularLocation>
        <location evidence="12">Nucleus</location>
    </subcellularLocation>
</comment>
<dbReference type="GO" id="GO:0061630">
    <property type="term" value="F:ubiquitin protein ligase activity"/>
    <property type="evidence" value="ECO:0007669"/>
    <property type="project" value="UniProtKB-EC"/>
</dbReference>
<dbReference type="PROSITE" id="PS50089">
    <property type="entry name" value="ZF_RING_2"/>
    <property type="match status" value="1"/>
</dbReference>
<dbReference type="InterPro" id="IPR015947">
    <property type="entry name" value="PUA-like_sf"/>
</dbReference>
<dbReference type="InterPro" id="IPR045134">
    <property type="entry name" value="UHRF1/2-like"/>
</dbReference>
<evidence type="ECO:0000313" key="17">
    <source>
        <dbReference type="EMBL" id="KAJ1984646.1"/>
    </source>
</evidence>
<comment type="caution">
    <text evidence="17">The sequence shown here is derived from an EMBL/GenBank/DDBJ whole genome shotgun (WGS) entry which is preliminary data.</text>
</comment>
<dbReference type="InterPro" id="IPR019787">
    <property type="entry name" value="Znf_PHD-finger"/>
</dbReference>
<dbReference type="Pfam" id="PF13920">
    <property type="entry name" value="zf-C3HC4_3"/>
    <property type="match status" value="1"/>
</dbReference>
<dbReference type="Pfam" id="PF00628">
    <property type="entry name" value="PHD"/>
    <property type="match status" value="1"/>
</dbReference>
<evidence type="ECO:0000256" key="12">
    <source>
        <dbReference type="PROSITE-ProRule" id="PRU00358"/>
    </source>
</evidence>
<dbReference type="Gene3D" id="2.30.30.1150">
    <property type="match status" value="1"/>
</dbReference>
<dbReference type="GO" id="GO:0044027">
    <property type="term" value="P:negative regulation of gene expression via chromosomal CpG island methylation"/>
    <property type="evidence" value="ECO:0007669"/>
    <property type="project" value="TreeGrafter"/>
</dbReference>
<dbReference type="InterPro" id="IPR003613">
    <property type="entry name" value="Ubox_domain"/>
</dbReference>
<dbReference type="InterPro" id="IPR001841">
    <property type="entry name" value="Znf_RING"/>
</dbReference>
<feature type="compositionally biased region" description="Polar residues" evidence="13">
    <location>
        <begin position="118"/>
        <end position="136"/>
    </location>
</feature>
<dbReference type="EMBL" id="JANBQB010000014">
    <property type="protein sequence ID" value="KAJ1984646.1"/>
    <property type="molecule type" value="Genomic_DNA"/>
</dbReference>
<dbReference type="GO" id="GO:0016567">
    <property type="term" value="P:protein ubiquitination"/>
    <property type="evidence" value="ECO:0007669"/>
    <property type="project" value="InterPro"/>
</dbReference>
<evidence type="ECO:0000256" key="6">
    <source>
        <dbReference type="ARBA" id="ARBA00022771"/>
    </source>
</evidence>
<comment type="catalytic activity">
    <reaction evidence="1">
        <text>S-ubiquitinyl-[E2 ubiquitin-conjugating enzyme]-L-cysteine + [acceptor protein]-L-lysine = [E2 ubiquitin-conjugating enzyme]-L-cysteine + N(6)-ubiquitinyl-[acceptor protein]-L-lysine.</text>
        <dbReference type="EC" id="2.3.2.27"/>
    </reaction>
</comment>
<dbReference type="Gene3D" id="2.30.280.10">
    <property type="entry name" value="SRA-YDG"/>
    <property type="match status" value="1"/>
</dbReference>
<dbReference type="CDD" id="cd15525">
    <property type="entry name" value="PHD_UHRF1_2"/>
    <property type="match status" value="1"/>
</dbReference>
<keyword evidence="8" id="KW-0862">Zinc</keyword>
<sequence length="843" mass="92071">MRAKIRTADGDQGFVDFEKCESIQSLRQKALSLVKPDNNANDTLRMFHLGKEFLPLLTFIPTPLSYATTQFPNCLILWAPMDHVNQLNDGYTAFDYNIGVNQTLLVFLKAKSEPASTTAELGSAATPTTPVQNTTPDAHDVTEAASPPKVKPEIPSTDAMAMPSEPCDAPPSKSAQDALAVKEEAGSTSAKDNPTSTTDVEYCLLCKNDDDKDCFTCGCCLCGGKHNENKTLICEECQNYYHMSCLPVPLTEIPSTDWYCHNCFNDPAAVVKADENPLKLSKKRQKMPSATATREWGRGISCAGVDTKCTIVGPQHIGPIPGVPVGSSWRYRINLSASGVHRPPVSGIAGTSHSGAVSVVLAAGYPEDEDYGEEFIYTGSGGRDLATGNKRHGAQTFDQELTRFNLALARTCYAKVNETLGATAKDWRMSRAVRVVRSYKLAKHNPKYAPAEGVRYDGIYRIVKYWLEKSNFSQFKVWRFQFRRDDPEPAPWTEAGKKRIAELGLKIVGELRESAKKSKSKAKAKNSSSGSATVEIPCVLANPKTVLQRKFLPSPALTLIDIDKANKRNWQNALDSNATNMQEFLDVLANEVFICPICQSLVEYPVTTPCGHNCCRACLTKSRKTFGDSCPVCRETLDALGEAPEPNSRLIAALRALVPSYCLDEVAEKAKAQTTASKPLKRNNSKDGNLKSKLPAKYAYPVGHMRTDTVKSRKKNVRVSNVAISATNNYEALSDSSSDPDEPMVVVDVIGSGDDSDDDDATEQPPAPKAPVVLRTATARKRTKRKSNLKKSESATQSKRVKTDFVPTDKLGMTLTSTEQDLIASAIEPMLKASTDARPDPSD</sequence>
<feature type="compositionally biased region" description="Basic residues" evidence="13">
    <location>
        <begin position="778"/>
        <end position="789"/>
    </location>
</feature>
<feature type="domain" description="PHD-type" evidence="14">
    <location>
        <begin position="200"/>
        <end position="266"/>
    </location>
</feature>
<dbReference type="SMART" id="SM00466">
    <property type="entry name" value="SRA"/>
    <property type="match status" value="1"/>
</dbReference>
<accession>A0A9W8B566</accession>
<keyword evidence="9" id="KW-0238">DNA-binding</keyword>
<organism evidence="17 18">
    <name type="scientific">Dimargaris verticillata</name>
    <dbReference type="NCBI Taxonomy" id="2761393"/>
    <lineage>
        <taxon>Eukaryota</taxon>
        <taxon>Fungi</taxon>
        <taxon>Fungi incertae sedis</taxon>
        <taxon>Zoopagomycota</taxon>
        <taxon>Kickxellomycotina</taxon>
        <taxon>Dimargaritomycetes</taxon>
        <taxon>Dimargaritales</taxon>
        <taxon>Dimargaritaceae</taxon>
        <taxon>Dimargaris</taxon>
    </lineage>
</organism>
<evidence type="ECO:0000256" key="10">
    <source>
        <dbReference type="ARBA" id="ARBA00023242"/>
    </source>
</evidence>
<dbReference type="PROSITE" id="PS51015">
    <property type="entry name" value="YDG"/>
    <property type="match status" value="1"/>
</dbReference>
<feature type="domain" description="RING-type" evidence="15">
    <location>
        <begin position="595"/>
        <end position="634"/>
    </location>
</feature>
<keyword evidence="6 11" id="KW-0863">Zinc-finger</keyword>
<dbReference type="SUPFAM" id="SSF88697">
    <property type="entry name" value="PUA domain-like"/>
    <property type="match status" value="1"/>
</dbReference>
<feature type="domain" description="YDG" evidence="16">
    <location>
        <begin position="318"/>
        <end position="484"/>
    </location>
</feature>
<evidence type="ECO:0000256" key="5">
    <source>
        <dbReference type="ARBA" id="ARBA00022723"/>
    </source>
</evidence>
<feature type="region of interest" description="Disordered" evidence="13">
    <location>
        <begin position="731"/>
        <end position="817"/>
    </location>
</feature>
<evidence type="ECO:0000256" key="9">
    <source>
        <dbReference type="ARBA" id="ARBA00023125"/>
    </source>
</evidence>
<evidence type="ECO:0000259" key="16">
    <source>
        <dbReference type="PROSITE" id="PS51015"/>
    </source>
</evidence>
<dbReference type="InterPro" id="IPR036987">
    <property type="entry name" value="SRA-YDG_sf"/>
</dbReference>
<dbReference type="InterPro" id="IPR011011">
    <property type="entry name" value="Znf_FYVE_PHD"/>
</dbReference>
<gene>
    <name evidence="17" type="ORF">H4R34_000549</name>
</gene>
<dbReference type="PROSITE" id="PS50016">
    <property type="entry name" value="ZF_PHD_2"/>
    <property type="match status" value="1"/>
</dbReference>
<evidence type="ECO:0000256" key="2">
    <source>
        <dbReference type="ARBA" id="ARBA00004906"/>
    </source>
</evidence>
<dbReference type="InterPro" id="IPR001965">
    <property type="entry name" value="Znf_PHD"/>
</dbReference>
<dbReference type="GO" id="GO:0008270">
    <property type="term" value="F:zinc ion binding"/>
    <property type="evidence" value="ECO:0007669"/>
    <property type="project" value="UniProtKB-KW"/>
</dbReference>
<dbReference type="PANTHER" id="PTHR14140">
    <property type="entry name" value="E3 UBIQUITIN-PROTEIN LIGASE UHRF-RELATED"/>
    <property type="match status" value="1"/>
</dbReference>
<feature type="region of interest" description="Disordered" evidence="13">
    <location>
        <begin position="673"/>
        <end position="694"/>
    </location>
</feature>
<protein>
    <recommendedName>
        <fullName evidence="3">RING-type E3 ubiquitin transferase</fullName>
        <ecNumber evidence="3">2.3.2.27</ecNumber>
    </recommendedName>
</protein>
<reference evidence="17" key="1">
    <citation type="submission" date="2022-07" db="EMBL/GenBank/DDBJ databases">
        <title>Phylogenomic reconstructions and comparative analyses of Kickxellomycotina fungi.</title>
        <authorList>
            <person name="Reynolds N.K."/>
            <person name="Stajich J.E."/>
            <person name="Barry K."/>
            <person name="Grigoriev I.V."/>
            <person name="Crous P."/>
            <person name="Smith M.E."/>
        </authorList>
    </citation>
    <scope>NUCLEOTIDE SEQUENCE</scope>
    <source>
        <strain evidence="17">RSA 567</strain>
    </source>
</reference>